<accession>A0A3N4ZFE3</accession>
<evidence type="ECO:0000313" key="1">
    <source>
        <dbReference type="EMBL" id="RPF19505.1"/>
    </source>
</evidence>
<gene>
    <name evidence="1" type="ORF">EDD34_0054</name>
</gene>
<sequence>MTALPMGWAREQVKGAAIVGPDRMGAGTLWALLAVAHSGSGL</sequence>
<dbReference type="EMBL" id="RKQZ01000001">
    <property type="protein sequence ID" value="RPF19505.1"/>
    <property type="molecule type" value="Genomic_DNA"/>
</dbReference>
<proteinExistence type="predicted"/>
<reference evidence="1 2" key="1">
    <citation type="submission" date="2018-11" db="EMBL/GenBank/DDBJ databases">
        <title>Sequencing the genomes of 1000 actinobacteria strains.</title>
        <authorList>
            <person name="Klenk H.-P."/>
        </authorList>
    </citation>
    <scope>NUCLEOTIDE SEQUENCE [LARGE SCALE GENOMIC DNA]</scope>
    <source>
        <strain evidence="1 2">DSM 15700</strain>
    </source>
</reference>
<comment type="caution">
    <text evidence="1">The sequence shown here is derived from an EMBL/GenBank/DDBJ whole genome shotgun (WGS) entry which is preliminary data.</text>
</comment>
<dbReference type="AlphaFoldDB" id="A0A3N4ZFE3"/>
<dbReference type="Proteomes" id="UP000280501">
    <property type="component" value="Unassembled WGS sequence"/>
</dbReference>
<keyword evidence="2" id="KW-1185">Reference proteome</keyword>
<evidence type="ECO:0000313" key="2">
    <source>
        <dbReference type="Proteomes" id="UP000280501"/>
    </source>
</evidence>
<organism evidence="1 2">
    <name type="scientific">Myceligenerans xiligouense</name>
    <dbReference type="NCBI Taxonomy" id="253184"/>
    <lineage>
        <taxon>Bacteria</taxon>
        <taxon>Bacillati</taxon>
        <taxon>Actinomycetota</taxon>
        <taxon>Actinomycetes</taxon>
        <taxon>Micrococcales</taxon>
        <taxon>Promicromonosporaceae</taxon>
        <taxon>Myceligenerans</taxon>
    </lineage>
</organism>
<protein>
    <submittedName>
        <fullName evidence="1">Uncharacterized protein</fullName>
    </submittedName>
</protein>
<name>A0A3N4ZFE3_9MICO</name>